<sequence length="54" mass="6132">METVIYRLVRLDGDYAVLESEDGNENRVAHALLPPEADEGNIIKWENLSYEIIG</sequence>
<dbReference type="Proteomes" id="UP000886743">
    <property type="component" value="Unassembled WGS sequence"/>
</dbReference>
<reference evidence="1" key="2">
    <citation type="journal article" date="2021" name="PeerJ">
        <title>Extensive microbial diversity within the chicken gut microbiome revealed by metagenomics and culture.</title>
        <authorList>
            <person name="Gilroy R."/>
            <person name="Ravi A."/>
            <person name="Getino M."/>
            <person name="Pursley I."/>
            <person name="Horton D.L."/>
            <person name="Alikhan N.F."/>
            <person name="Baker D."/>
            <person name="Gharbi K."/>
            <person name="Hall N."/>
            <person name="Watson M."/>
            <person name="Adriaenssens E.M."/>
            <person name="Foster-Nyarko E."/>
            <person name="Jarju S."/>
            <person name="Secka A."/>
            <person name="Antonio M."/>
            <person name="Oren A."/>
            <person name="Chaudhuri R.R."/>
            <person name="La Ragione R."/>
            <person name="Hildebrand F."/>
            <person name="Pallen M.J."/>
        </authorList>
    </citation>
    <scope>NUCLEOTIDE SEQUENCE</scope>
    <source>
        <strain evidence="1">4920</strain>
    </source>
</reference>
<proteinExistence type="predicted"/>
<gene>
    <name evidence="1" type="ORF">IAC74_03730</name>
</gene>
<organism evidence="1 2">
    <name type="scientific">Candidatus Aphodoplasma excrementigallinarum</name>
    <dbReference type="NCBI Taxonomy" id="2840673"/>
    <lineage>
        <taxon>Bacteria</taxon>
        <taxon>Bacillati</taxon>
        <taxon>Bacillota</taxon>
        <taxon>Clostridia</taxon>
        <taxon>Eubacteriales</taxon>
        <taxon>Candidatus Aphodoplasma</taxon>
    </lineage>
</organism>
<reference evidence="1" key="1">
    <citation type="submission" date="2020-10" db="EMBL/GenBank/DDBJ databases">
        <authorList>
            <person name="Gilroy R."/>
        </authorList>
    </citation>
    <scope>NUCLEOTIDE SEQUENCE</scope>
    <source>
        <strain evidence="1">4920</strain>
    </source>
</reference>
<accession>A0A9D1NGW8</accession>
<dbReference type="AlphaFoldDB" id="A0A9D1NGW8"/>
<evidence type="ECO:0000313" key="1">
    <source>
        <dbReference type="EMBL" id="HIV02660.1"/>
    </source>
</evidence>
<protein>
    <submittedName>
        <fullName evidence="1">DUF3006 domain-containing protein</fullName>
    </submittedName>
</protein>
<name>A0A9D1NGW8_9FIRM</name>
<evidence type="ECO:0000313" key="2">
    <source>
        <dbReference type="Proteomes" id="UP000886743"/>
    </source>
</evidence>
<comment type="caution">
    <text evidence="1">The sequence shown here is derived from an EMBL/GenBank/DDBJ whole genome shotgun (WGS) entry which is preliminary data.</text>
</comment>
<dbReference type="EMBL" id="DVOF01000111">
    <property type="protein sequence ID" value="HIV02660.1"/>
    <property type="molecule type" value="Genomic_DNA"/>
</dbReference>